<feature type="transmembrane region" description="Helical" evidence="1">
    <location>
        <begin position="16"/>
        <end position="34"/>
    </location>
</feature>
<dbReference type="EMBL" id="LC740467">
    <property type="protein sequence ID" value="BDU47022.1"/>
    <property type="molecule type" value="Genomic_RNA"/>
</dbReference>
<sequence length="359" mass="41792">MVGSNTFTAFKNCYCWYYIGFIFMGFAGGDAIVLHNANYSTLPSHSVAGFARSISIDLDSLGKIVCNKWINLHFRFKPQCIQILTSKLIRTSCALSPHCGHTVYQEMPSTFWTKVGICYGVGEPPKVINTGFEDQLSSPWLPLCTFSFRQRKRYHLLFNDYLVRLDDDSYLGISEHLISSFIVFDGREYDKIIPYNETDGTYCFKNLHNINQVFIGPMDAYQILSNTYLIDDFEGTYPFTGERIVDYHTKLFGHETFSTYVRSLRYVDFDCLSYSQTSYSYSSAFGHYVYATLTSLIYYIFDIFYLLLNPLTYIFDWFIFLFIFFTYLTQTDNITKTAIFSIAMTFLITNVWNMVNERF</sequence>
<feature type="transmembrane region" description="Helical" evidence="1">
    <location>
        <begin position="288"/>
        <end position="308"/>
    </location>
</feature>
<keyword evidence="1" id="KW-1133">Transmembrane helix</keyword>
<keyword evidence="1" id="KW-0472">Membrane</keyword>
<accession>A0AA86J3E1</accession>
<protein>
    <submittedName>
        <fullName evidence="2">Uncharacterized protein</fullName>
    </submittedName>
</protein>
<reference evidence="2" key="1">
    <citation type="submission" date="2022-11" db="EMBL/GenBank/DDBJ databases">
        <title>A novel segmented RNA virus that induces male killing in a noctuid moth.</title>
        <authorList>
            <person name="Nagamine K."/>
            <person name="Kanno Y."/>
            <person name="Sahara K."/>
            <person name="Fukushi M."/>
            <person name="Ishikawa Y."/>
            <person name="Terao M."/>
            <person name="Kageyama D."/>
            <person name="Shintani Y."/>
        </authorList>
    </citation>
    <scope>NUCLEOTIDE SEQUENCE</scope>
</reference>
<feature type="transmembrane region" description="Helical" evidence="1">
    <location>
        <begin position="337"/>
        <end position="355"/>
    </location>
</feature>
<keyword evidence="1" id="KW-0812">Transmembrane</keyword>
<evidence type="ECO:0000313" key="2">
    <source>
        <dbReference type="EMBL" id="BDU47022.1"/>
    </source>
</evidence>
<proteinExistence type="predicted"/>
<name>A0AA86J3E1_9VIRU</name>
<feature type="transmembrane region" description="Helical" evidence="1">
    <location>
        <begin position="314"/>
        <end position="330"/>
    </location>
</feature>
<evidence type="ECO:0000256" key="1">
    <source>
        <dbReference type="SAM" id="Phobius"/>
    </source>
</evidence>
<organism evidence="2">
    <name type="scientific">Spodoptera litura male-killing virus</name>
    <dbReference type="NCBI Taxonomy" id="2996810"/>
    <lineage>
        <taxon>Viruses</taxon>
        <taxon>Riboviria</taxon>
    </lineage>
</organism>